<organism evidence="1">
    <name type="scientific">Wuchereria bancrofti</name>
    <dbReference type="NCBI Taxonomy" id="6293"/>
    <lineage>
        <taxon>Eukaryota</taxon>
        <taxon>Metazoa</taxon>
        <taxon>Ecdysozoa</taxon>
        <taxon>Nematoda</taxon>
        <taxon>Chromadorea</taxon>
        <taxon>Rhabditida</taxon>
        <taxon>Spirurina</taxon>
        <taxon>Spiruromorpha</taxon>
        <taxon>Filarioidea</taxon>
        <taxon>Onchocercidae</taxon>
        <taxon>Wuchereria</taxon>
    </lineage>
</organism>
<sequence>MNLDIWLKNSKCCSKNQESTVNDNYKDAEMLEKEIQTEAEFVFRNGALKLIAEYGISETYRTPKPLSDIECLKDQVLQNSFSTLEIQALRDLRSGEVTSYIEVLNDRNAETGFQTQKVFQILWVLQATFLLCPASGFDAEVENVLRLSDVDAATDENLEEEAYLRFIGKFCRLSRILFYVLQLKITFFRSGHNFLLNLFHLEKPNLYFTSGLQL</sequence>
<protein>
    <submittedName>
        <fullName evidence="1">Uncharacterized protein</fullName>
    </submittedName>
</protein>
<name>A0A1I8EZG0_WUCBA</name>
<dbReference type="WBParaSite" id="maker-PairedContig_783-snap-gene-0.15-mRNA-1">
    <property type="protein sequence ID" value="maker-PairedContig_783-snap-gene-0.15-mRNA-1"/>
    <property type="gene ID" value="maker-PairedContig_783-snap-gene-0.15"/>
</dbReference>
<dbReference type="AlphaFoldDB" id="A0A1I8EZG0"/>
<reference evidence="1" key="1">
    <citation type="submission" date="2016-11" db="UniProtKB">
        <authorList>
            <consortium name="WormBaseParasite"/>
        </authorList>
    </citation>
    <scope>IDENTIFICATION</scope>
    <source>
        <strain evidence="1">pt0022</strain>
    </source>
</reference>
<accession>A0A1I8EZG0</accession>
<dbReference type="STRING" id="6293.A0A1I8EZG0"/>
<proteinExistence type="predicted"/>
<evidence type="ECO:0000313" key="1">
    <source>
        <dbReference type="WBParaSite" id="maker-PairedContig_783-snap-gene-0.15-mRNA-1"/>
    </source>
</evidence>